<dbReference type="Gene3D" id="2.60.40.3100">
    <property type="entry name" value="Arylsulphate sulphotransferase monomer, N-terminal domain"/>
    <property type="match status" value="1"/>
</dbReference>
<keyword evidence="2" id="KW-0808">Transferase</keyword>
<proteinExistence type="predicted"/>
<dbReference type="Pfam" id="PF17425">
    <property type="entry name" value="Arylsulfotran_N"/>
    <property type="match status" value="1"/>
</dbReference>
<accession>A0A381DJE2</accession>
<evidence type="ECO:0000313" key="2">
    <source>
        <dbReference type="EMBL" id="SUX10799.1"/>
    </source>
</evidence>
<dbReference type="Proteomes" id="UP000254920">
    <property type="component" value="Unassembled WGS sequence"/>
</dbReference>
<gene>
    <name evidence="2" type="primary">astA_2</name>
    <name evidence="2" type="ORF">NCTC12475_01010</name>
</gene>
<evidence type="ECO:0000313" key="3">
    <source>
        <dbReference type="Proteomes" id="UP000254920"/>
    </source>
</evidence>
<dbReference type="AlphaFoldDB" id="A0A381DJE2"/>
<dbReference type="InterPro" id="IPR035391">
    <property type="entry name" value="Arylsulfotran_N"/>
</dbReference>
<protein>
    <submittedName>
        <fullName evidence="2">Arylsulfate sulfotransferase</fullName>
    </submittedName>
</protein>
<reference evidence="2 3" key="1">
    <citation type="submission" date="2018-06" db="EMBL/GenBank/DDBJ databases">
        <authorList>
            <consortium name="Pathogen Informatics"/>
            <person name="Doyle S."/>
        </authorList>
    </citation>
    <scope>NUCLEOTIDE SEQUENCE [LARGE SCALE GENOMIC DNA]</scope>
    <source>
        <strain evidence="2 3">NCTC12475</strain>
    </source>
</reference>
<dbReference type="GO" id="GO:0016740">
    <property type="term" value="F:transferase activity"/>
    <property type="evidence" value="ECO:0007669"/>
    <property type="project" value="UniProtKB-KW"/>
</dbReference>
<feature type="domain" description="Arylsulfotransferase N-terminal" evidence="1">
    <location>
        <begin position="29"/>
        <end position="97"/>
    </location>
</feature>
<name>A0A381DJE2_9BACT</name>
<dbReference type="EMBL" id="UFVD01000001">
    <property type="protein sequence ID" value="SUX10799.1"/>
    <property type="molecule type" value="Genomic_DNA"/>
</dbReference>
<evidence type="ECO:0000259" key="1">
    <source>
        <dbReference type="Pfam" id="PF17425"/>
    </source>
</evidence>
<keyword evidence="3" id="KW-1185">Reference proteome</keyword>
<sequence length="100" mass="10712">MAVSTTSALAMGGASGAKIYWQVQGKIGSVKLNPYGFAPLTAFIQNGGYTLSNVSVEIAPKDGGQRISYKVDDQKLKLYGGIPVWGLYANYMNVVKSNLY</sequence>
<organism evidence="2 3">
    <name type="scientific">Campylobacter sputorum subsp. sputorum</name>
    <dbReference type="NCBI Taxonomy" id="32024"/>
    <lineage>
        <taxon>Bacteria</taxon>
        <taxon>Pseudomonadati</taxon>
        <taxon>Campylobacterota</taxon>
        <taxon>Epsilonproteobacteria</taxon>
        <taxon>Campylobacterales</taxon>
        <taxon>Campylobacteraceae</taxon>
        <taxon>Campylobacter</taxon>
    </lineage>
</organism>
<dbReference type="InterPro" id="IPR038477">
    <property type="entry name" value="ASST_N_sf"/>
</dbReference>